<dbReference type="Proteomes" id="UP000035909">
    <property type="component" value="Unassembled WGS sequence"/>
</dbReference>
<comment type="caution">
    <text evidence="1">The sequence shown here is derived from an EMBL/GenBank/DDBJ whole genome shotgun (WGS) entry which is preliminary data.</text>
</comment>
<dbReference type="AlphaFoldDB" id="A0A0J1H3L7"/>
<sequence>MWNRGCTKAQGKGVLVWIWSRAAYLNKLVKQVIHTGKAKKAADAAFLYEQIMKSYAVLFETH</sequence>
<protein>
    <submittedName>
        <fullName evidence="1">Uncharacterized protein</fullName>
    </submittedName>
</protein>
<dbReference type="EMBL" id="LDOU01000022">
    <property type="protein sequence ID" value="KLV06334.1"/>
    <property type="molecule type" value="Genomic_DNA"/>
</dbReference>
<gene>
    <name evidence="1" type="ORF">ABT57_19565</name>
</gene>
<accession>A0A0J1H3L7</accession>
<keyword evidence="2" id="KW-1185">Reference proteome</keyword>
<evidence type="ECO:0000313" key="1">
    <source>
        <dbReference type="EMBL" id="KLV06334.1"/>
    </source>
</evidence>
<evidence type="ECO:0000313" key="2">
    <source>
        <dbReference type="Proteomes" id="UP000035909"/>
    </source>
</evidence>
<organism evidence="1 2">
    <name type="scientific">Photobacterium ganghwense</name>
    <dbReference type="NCBI Taxonomy" id="320778"/>
    <lineage>
        <taxon>Bacteria</taxon>
        <taxon>Pseudomonadati</taxon>
        <taxon>Pseudomonadota</taxon>
        <taxon>Gammaproteobacteria</taxon>
        <taxon>Vibrionales</taxon>
        <taxon>Vibrionaceae</taxon>
        <taxon>Photobacterium</taxon>
    </lineage>
</organism>
<name>A0A0J1H3L7_9GAMM</name>
<dbReference type="STRING" id="320778.ABT57_19565"/>
<proteinExistence type="predicted"/>
<reference evidence="1 2" key="1">
    <citation type="submission" date="2015-05" db="EMBL/GenBank/DDBJ databases">
        <title>Photobacterium galathea sp. nov.</title>
        <authorList>
            <person name="Machado H."/>
            <person name="Gram L."/>
        </authorList>
    </citation>
    <scope>NUCLEOTIDE SEQUENCE [LARGE SCALE GENOMIC DNA]</scope>
    <source>
        <strain evidence="1 2">DSM 22954</strain>
    </source>
</reference>